<name>A0A2Z7BI47_9LAMI</name>
<accession>A0A2Z7BI47</accession>
<dbReference type="AlphaFoldDB" id="A0A2Z7BI47"/>
<keyword evidence="2" id="KW-1185">Reference proteome</keyword>
<reference evidence="1 2" key="1">
    <citation type="journal article" date="2015" name="Proc. Natl. Acad. Sci. U.S.A.">
        <title>The resurrection genome of Boea hygrometrica: A blueprint for survival of dehydration.</title>
        <authorList>
            <person name="Xiao L."/>
            <person name="Yang G."/>
            <person name="Zhang L."/>
            <person name="Yang X."/>
            <person name="Zhao S."/>
            <person name="Ji Z."/>
            <person name="Zhou Q."/>
            <person name="Hu M."/>
            <person name="Wang Y."/>
            <person name="Chen M."/>
            <person name="Xu Y."/>
            <person name="Jin H."/>
            <person name="Xiao X."/>
            <person name="Hu G."/>
            <person name="Bao F."/>
            <person name="Hu Y."/>
            <person name="Wan P."/>
            <person name="Li L."/>
            <person name="Deng X."/>
            <person name="Kuang T."/>
            <person name="Xiang C."/>
            <person name="Zhu J.K."/>
            <person name="Oliver M.J."/>
            <person name="He Y."/>
        </authorList>
    </citation>
    <scope>NUCLEOTIDE SEQUENCE [LARGE SCALE GENOMIC DNA]</scope>
    <source>
        <strain evidence="2">cv. XS01</strain>
    </source>
</reference>
<proteinExistence type="predicted"/>
<protein>
    <submittedName>
        <fullName evidence="1">Uncharacterized protein</fullName>
    </submittedName>
</protein>
<gene>
    <name evidence="1" type="ORF">F511_12818</name>
</gene>
<dbReference type="EMBL" id="KV005273">
    <property type="protein sequence ID" value="KZV34123.1"/>
    <property type="molecule type" value="Genomic_DNA"/>
</dbReference>
<evidence type="ECO:0000313" key="1">
    <source>
        <dbReference type="EMBL" id="KZV34123.1"/>
    </source>
</evidence>
<sequence length="155" mass="17568">MQLSTLTKPACAHKLITLPTDHARYSDHDLAIGSALTHQLSHTLIPRLPLTTDHKQLSISDQVKRSDQLRAFSPAYSIQNTESSLRLTTQPEISSEQPPSQLSLQQIKSRHQYWLCSTPLSSEDSDQFVPYQFSLRQSEQFELISNHSAHTWNSS</sequence>
<evidence type="ECO:0000313" key="2">
    <source>
        <dbReference type="Proteomes" id="UP000250235"/>
    </source>
</evidence>
<organism evidence="1 2">
    <name type="scientific">Dorcoceras hygrometricum</name>
    <dbReference type="NCBI Taxonomy" id="472368"/>
    <lineage>
        <taxon>Eukaryota</taxon>
        <taxon>Viridiplantae</taxon>
        <taxon>Streptophyta</taxon>
        <taxon>Embryophyta</taxon>
        <taxon>Tracheophyta</taxon>
        <taxon>Spermatophyta</taxon>
        <taxon>Magnoliopsida</taxon>
        <taxon>eudicotyledons</taxon>
        <taxon>Gunneridae</taxon>
        <taxon>Pentapetalae</taxon>
        <taxon>asterids</taxon>
        <taxon>lamiids</taxon>
        <taxon>Lamiales</taxon>
        <taxon>Gesneriaceae</taxon>
        <taxon>Didymocarpoideae</taxon>
        <taxon>Trichosporeae</taxon>
        <taxon>Loxocarpinae</taxon>
        <taxon>Dorcoceras</taxon>
    </lineage>
</organism>
<dbReference type="Proteomes" id="UP000250235">
    <property type="component" value="Unassembled WGS sequence"/>
</dbReference>